<feature type="compositionally biased region" description="Basic and acidic residues" evidence="1">
    <location>
        <begin position="266"/>
        <end position="278"/>
    </location>
</feature>
<dbReference type="RefSeq" id="WP_181353237.1">
    <property type="nucleotide sequence ID" value="NZ_JABJWZ010000005.1"/>
</dbReference>
<comment type="caution">
    <text evidence="2">The sequence shown here is derived from an EMBL/GenBank/DDBJ whole genome shotgun (WGS) entry which is preliminary data.</text>
</comment>
<evidence type="ECO:0000256" key="1">
    <source>
        <dbReference type="SAM" id="MobiDB-lite"/>
    </source>
</evidence>
<dbReference type="Proteomes" id="UP000525686">
    <property type="component" value="Unassembled WGS sequence"/>
</dbReference>
<name>A0A7W3WHI6_9ACTN</name>
<dbReference type="AlphaFoldDB" id="A0A7W3WHI6"/>
<feature type="region of interest" description="Disordered" evidence="1">
    <location>
        <begin position="1"/>
        <end position="63"/>
    </location>
</feature>
<proteinExistence type="predicted"/>
<reference evidence="3" key="1">
    <citation type="submission" date="2020-05" db="EMBL/GenBank/DDBJ databases">
        <title>Classification of alakaliphilic streptomycetes isolated from an alkaline soil next to Lonar Crater, India and a proposal for the recognition of Streptomyces alkaliterrae sp. nov.</title>
        <authorList>
            <person name="Golinska P."/>
        </authorList>
    </citation>
    <scope>NUCLEOTIDE SEQUENCE [LARGE SCALE GENOMIC DNA]</scope>
    <source>
        <strain evidence="3">OF3</strain>
    </source>
</reference>
<organism evidence="2 3">
    <name type="scientific">Streptomyces alkaliterrae</name>
    <dbReference type="NCBI Taxonomy" id="2213162"/>
    <lineage>
        <taxon>Bacteria</taxon>
        <taxon>Bacillati</taxon>
        <taxon>Actinomycetota</taxon>
        <taxon>Actinomycetes</taxon>
        <taxon>Kitasatosporales</taxon>
        <taxon>Streptomycetaceae</taxon>
        <taxon>Streptomyces</taxon>
    </lineage>
</organism>
<evidence type="ECO:0000313" key="3">
    <source>
        <dbReference type="Proteomes" id="UP000525686"/>
    </source>
</evidence>
<dbReference type="EMBL" id="JABJWZ010000005">
    <property type="protein sequence ID" value="MBB1251985.1"/>
    <property type="molecule type" value="Genomic_DNA"/>
</dbReference>
<feature type="compositionally biased region" description="Low complexity" evidence="1">
    <location>
        <begin position="1"/>
        <end position="10"/>
    </location>
</feature>
<feature type="compositionally biased region" description="Polar residues" evidence="1">
    <location>
        <begin position="255"/>
        <end position="265"/>
    </location>
</feature>
<gene>
    <name evidence="2" type="ORF">H3146_01205</name>
</gene>
<protein>
    <submittedName>
        <fullName evidence="2">Uncharacterized protein</fullName>
    </submittedName>
</protein>
<evidence type="ECO:0000313" key="2">
    <source>
        <dbReference type="EMBL" id="MBB1251985.1"/>
    </source>
</evidence>
<feature type="region of interest" description="Disordered" evidence="1">
    <location>
        <begin position="255"/>
        <end position="307"/>
    </location>
</feature>
<accession>A0A7W3WHI6</accession>
<sequence length="307" mass="32962">MSIPGEQPNPYGGPGQQAGQPQPQPQPHNPYAQPATGGYGYAAASQALGSPVPGPSAGPPAGASRGRLPGWVWALGGVVLASAVWAAGTIVGGGFGGDSEPTADLAGYRFHKDMCESVYRSPFLEHYTTHGSSASNHSTHDAMDTSSCLMRYKRDRSSRFASTFVTFTATWHKQTDPTAEFEARAQAQESRSNENQRYRVEPVEELGEEAFLITSERKRDGQLTYAALAVRDRWVETHLEWSDVELSRAGQSPLTKTQVRSMLTKSTEETLAELRKPTGSDASNDSDEQTGGSDSDSGPPKRGEGDI</sequence>